<dbReference type="EMBL" id="QSIS01000003">
    <property type="protein sequence ID" value="RHD10131.1"/>
    <property type="molecule type" value="Genomic_DNA"/>
</dbReference>
<evidence type="ECO:0000313" key="3">
    <source>
        <dbReference type="Proteomes" id="UP000284794"/>
    </source>
</evidence>
<organism evidence="2 3">
    <name type="scientific">Lachnospira eligens</name>
    <dbReference type="NCBI Taxonomy" id="39485"/>
    <lineage>
        <taxon>Bacteria</taxon>
        <taxon>Bacillati</taxon>
        <taxon>Bacillota</taxon>
        <taxon>Clostridia</taxon>
        <taxon>Lachnospirales</taxon>
        <taxon>Lachnospiraceae</taxon>
        <taxon>Lachnospira</taxon>
    </lineage>
</organism>
<accession>A0A414DH81</accession>
<proteinExistence type="predicted"/>
<gene>
    <name evidence="2" type="ORF">DW811_03530</name>
</gene>
<dbReference type="AlphaFoldDB" id="A0A414DH81"/>
<evidence type="ECO:0000313" key="2">
    <source>
        <dbReference type="EMBL" id="RHD10131.1"/>
    </source>
</evidence>
<sequence length="63" mass="7041">MQVPVRDIFCKQRVMRTRIKLALILVHMTSASNEQRRAKSVSCELPGLGSAEGTERPGLQKSM</sequence>
<feature type="region of interest" description="Disordered" evidence="1">
    <location>
        <begin position="32"/>
        <end position="63"/>
    </location>
</feature>
<comment type="caution">
    <text evidence="2">The sequence shown here is derived from an EMBL/GenBank/DDBJ whole genome shotgun (WGS) entry which is preliminary data.</text>
</comment>
<name>A0A414DH81_9FIRM</name>
<reference evidence="2 3" key="1">
    <citation type="submission" date="2018-08" db="EMBL/GenBank/DDBJ databases">
        <title>A genome reference for cultivated species of the human gut microbiota.</title>
        <authorList>
            <person name="Zou Y."/>
            <person name="Xue W."/>
            <person name="Luo G."/>
        </authorList>
    </citation>
    <scope>NUCLEOTIDE SEQUENCE [LARGE SCALE GENOMIC DNA]</scope>
    <source>
        <strain evidence="2 3">AM32-2AC</strain>
    </source>
</reference>
<evidence type="ECO:0000256" key="1">
    <source>
        <dbReference type="SAM" id="MobiDB-lite"/>
    </source>
</evidence>
<dbReference type="Proteomes" id="UP000284794">
    <property type="component" value="Unassembled WGS sequence"/>
</dbReference>
<protein>
    <submittedName>
        <fullName evidence="2">Uncharacterized protein</fullName>
    </submittedName>
</protein>